<organism evidence="2 3">
    <name type="scientific">Martelella alba</name>
    <dbReference type="NCBI Taxonomy" id="2590451"/>
    <lineage>
        <taxon>Bacteria</taxon>
        <taxon>Pseudomonadati</taxon>
        <taxon>Pseudomonadota</taxon>
        <taxon>Alphaproteobacteria</taxon>
        <taxon>Hyphomicrobiales</taxon>
        <taxon>Aurantimonadaceae</taxon>
        <taxon>Martelella</taxon>
    </lineage>
</organism>
<dbReference type="InterPro" id="IPR029058">
    <property type="entry name" value="AB_hydrolase_fold"/>
</dbReference>
<dbReference type="GO" id="GO:0016787">
    <property type="term" value="F:hydrolase activity"/>
    <property type="evidence" value="ECO:0007669"/>
    <property type="project" value="UniProtKB-KW"/>
</dbReference>
<dbReference type="PANTHER" id="PTHR11614">
    <property type="entry name" value="PHOSPHOLIPASE-RELATED"/>
    <property type="match status" value="1"/>
</dbReference>
<evidence type="ECO:0000313" key="2">
    <source>
        <dbReference type="EMBL" id="TPW31111.1"/>
    </source>
</evidence>
<feature type="domain" description="Serine aminopeptidase S33" evidence="1">
    <location>
        <begin position="39"/>
        <end position="290"/>
    </location>
</feature>
<comment type="caution">
    <text evidence="2">The sequence shown here is derived from an EMBL/GenBank/DDBJ whole genome shotgun (WGS) entry which is preliminary data.</text>
</comment>
<dbReference type="AlphaFoldDB" id="A0A506UDA4"/>
<keyword evidence="3" id="KW-1185">Reference proteome</keyword>
<proteinExistence type="predicted"/>
<dbReference type="Proteomes" id="UP000318801">
    <property type="component" value="Unassembled WGS sequence"/>
</dbReference>
<dbReference type="EMBL" id="VHLG01000004">
    <property type="protein sequence ID" value="TPW31111.1"/>
    <property type="molecule type" value="Genomic_DNA"/>
</dbReference>
<sequence length="310" mass="33540">MNMLTMPLQNPPPESHETGLLSRPDGTCLRFGLFPASTASGTVLIVTGRSEYIEKYHETAADLGQAGYACAVLDLRGQGGSTRIIADQRAGHVDRFSDYTEDLLAFIRSVQTAGLPEPFFLMGHSLGGLIALSAAAQLQESLAGLILCAPFTGLAGRPLPESMLRPIARAFALAGLAKRPVGRHEEPRSFHQQSLTSDSRRYQRNMEAARGTNYLLGAPTFGWVAEALGQIARITRPHALARIDLPVLLLSAGRDTIIKPATQRRIAGQLKTCKLVEIPGAGHEILQETDPLRDKAMAAIIDFLGENLRR</sequence>
<keyword evidence="2" id="KW-0378">Hydrolase</keyword>
<evidence type="ECO:0000259" key="1">
    <source>
        <dbReference type="Pfam" id="PF12146"/>
    </source>
</evidence>
<gene>
    <name evidence="2" type="ORF">FJU08_10690</name>
</gene>
<dbReference type="InterPro" id="IPR051044">
    <property type="entry name" value="MAG_DAG_Lipase"/>
</dbReference>
<evidence type="ECO:0000313" key="3">
    <source>
        <dbReference type="Proteomes" id="UP000318801"/>
    </source>
</evidence>
<dbReference type="InterPro" id="IPR022742">
    <property type="entry name" value="Hydrolase_4"/>
</dbReference>
<dbReference type="Gene3D" id="3.40.50.1820">
    <property type="entry name" value="alpha/beta hydrolase"/>
    <property type="match status" value="1"/>
</dbReference>
<dbReference type="SUPFAM" id="SSF53474">
    <property type="entry name" value="alpha/beta-Hydrolases"/>
    <property type="match status" value="1"/>
</dbReference>
<protein>
    <submittedName>
        <fullName evidence="2">Alpha/beta hydrolase</fullName>
    </submittedName>
</protein>
<name>A0A506UDA4_9HYPH</name>
<dbReference type="OrthoDB" id="9788260at2"/>
<reference evidence="2 3" key="1">
    <citation type="submission" date="2019-06" db="EMBL/GenBank/DDBJ databases">
        <authorList>
            <person name="Li M."/>
        </authorList>
    </citation>
    <scope>NUCLEOTIDE SEQUENCE [LARGE SCALE GENOMIC DNA]</scope>
    <source>
        <strain evidence="2 3">BGMRC2036</strain>
    </source>
</reference>
<accession>A0A506UDA4</accession>
<dbReference type="Pfam" id="PF12146">
    <property type="entry name" value="Hydrolase_4"/>
    <property type="match status" value="1"/>
</dbReference>